<dbReference type="Proteomes" id="UP001153321">
    <property type="component" value="Chromosome 7"/>
</dbReference>
<dbReference type="EMBL" id="LR824538">
    <property type="protein sequence ID" value="CAH1646208.1"/>
    <property type="molecule type" value="Genomic_DNA"/>
</dbReference>
<dbReference type="InterPro" id="IPR036322">
    <property type="entry name" value="WD40_repeat_dom_sf"/>
</dbReference>
<dbReference type="PANTHER" id="PTHR47822:SF3">
    <property type="entry name" value="ANAPHASE-PROMOTING COMPLEX SUBUNIT 4-LIKE WD40 DOMAIN-CONTAINING PROTEIN"/>
    <property type="match status" value="1"/>
</dbReference>
<organism evidence="2 3">
    <name type="scientific">Spodoptera littoralis</name>
    <name type="common">Egyptian cotton leafworm</name>
    <dbReference type="NCBI Taxonomy" id="7109"/>
    <lineage>
        <taxon>Eukaryota</taxon>
        <taxon>Metazoa</taxon>
        <taxon>Ecdysozoa</taxon>
        <taxon>Arthropoda</taxon>
        <taxon>Hexapoda</taxon>
        <taxon>Insecta</taxon>
        <taxon>Pterygota</taxon>
        <taxon>Neoptera</taxon>
        <taxon>Endopterygota</taxon>
        <taxon>Lepidoptera</taxon>
        <taxon>Glossata</taxon>
        <taxon>Ditrysia</taxon>
        <taxon>Noctuoidea</taxon>
        <taxon>Noctuidae</taxon>
        <taxon>Amphipyrinae</taxon>
        <taxon>Spodoptera</taxon>
    </lineage>
</organism>
<sequence length="461" mass="52075">MSKIQDISSFHVTTYSRYNISESTSDIQVFVNEFKQRIECDLRRTEENAKENFISFAEKRLSISDITWLQDNYDRFFKDTDNKTLIEDHYLSECGFICSMVYSPDGETIIVGHSTGLIQTLFAISKQQLYAGKLKQNQFKWVNENHELFLRGTPNKVLQNRWYSSEKGAVTSMQFSPNGYHIIVGHASGAIEMRHGSTGTVLCTLRNIQFPPKPVHALEYSTFESNVCYAACIDGAVYRIEIPEIDTSIEEPPTFCIRADPMLESLNTQFYGSPGTSLYATPFVTQQRCAALSLGVLPECKKMAVGYADTSIKIYNMETQEADVTYKVHKLRLQFIPKKLQRMHYGQVVALRAHPQKPFLFASGAWDKTLRWRPRLGKRSVGRSPARWSDDIRKVAGSGWMRRAEDRAYEIAGRSPATVSAGLRTASKGSLPPDQNQTREYGASRPACASMSHQTTTDGAQ</sequence>
<keyword evidence="3" id="KW-1185">Reference proteome</keyword>
<dbReference type="SUPFAM" id="SSF50978">
    <property type="entry name" value="WD40 repeat-like"/>
    <property type="match status" value="1"/>
</dbReference>
<dbReference type="SMART" id="SM00320">
    <property type="entry name" value="WD40"/>
    <property type="match status" value="5"/>
</dbReference>
<dbReference type="InterPro" id="IPR015943">
    <property type="entry name" value="WD40/YVTN_repeat-like_dom_sf"/>
</dbReference>
<feature type="region of interest" description="Disordered" evidence="1">
    <location>
        <begin position="421"/>
        <end position="461"/>
    </location>
</feature>
<dbReference type="InterPro" id="IPR001680">
    <property type="entry name" value="WD40_rpt"/>
</dbReference>
<gene>
    <name evidence="2" type="ORF">SPLIT_LOCUS11560</name>
</gene>
<protein>
    <submittedName>
        <fullName evidence="2">Uncharacterized protein</fullName>
    </submittedName>
</protein>
<feature type="compositionally biased region" description="Polar residues" evidence="1">
    <location>
        <begin position="451"/>
        <end position="461"/>
    </location>
</feature>
<dbReference type="Gene3D" id="2.130.10.10">
    <property type="entry name" value="YVTN repeat-like/Quinoprotein amine dehydrogenase"/>
    <property type="match status" value="1"/>
</dbReference>
<dbReference type="PANTHER" id="PTHR47822">
    <property type="entry name" value="CARBOHYDRATE BINDING DOMAIN CONTAINING PROTEIN"/>
    <property type="match status" value="1"/>
</dbReference>
<evidence type="ECO:0000256" key="1">
    <source>
        <dbReference type="SAM" id="MobiDB-lite"/>
    </source>
</evidence>
<proteinExistence type="predicted"/>
<accession>A0A9P0N8E5</accession>
<dbReference type="AlphaFoldDB" id="A0A9P0N8E5"/>
<reference evidence="2" key="1">
    <citation type="submission" date="2022-02" db="EMBL/GenBank/DDBJ databases">
        <authorList>
            <person name="King R."/>
        </authorList>
    </citation>
    <scope>NUCLEOTIDE SEQUENCE</scope>
</reference>
<name>A0A9P0N8E5_SPOLI</name>
<evidence type="ECO:0000313" key="3">
    <source>
        <dbReference type="Proteomes" id="UP001153321"/>
    </source>
</evidence>
<evidence type="ECO:0000313" key="2">
    <source>
        <dbReference type="EMBL" id="CAH1646208.1"/>
    </source>
</evidence>